<evidence type="ECO:0000313" key="3">
    <source>
        <dbReference type="Proteomes" id="UP001231189"/>
    </source>
</evidence>
<gene>
    <name evidence="2" type="ORF">QYE76_036415</name>
</gene>
<protein>
    <recommendedName>
        <fullName evidence="1">F-box domain-containing protein</fullName>
    </recommendedName>
</protein>
<name>A0AAD8R1X7_LOLMU</name>
<feature type="domain" description="F-box" evidence="1">
    <location>
        <begin position="11"/>
        <end position="49"/>
    </location>
</feature>
<dbReference type="InterPro" id="IPR001810">
    <property type="entry name" value="F-box_dom"/>
</dbReference>
<dbReference type="Gene3D" id="1.20.1280.50">
    <property type="match status" value="1"/>
</dbReference>
<dbReference type="InterPro" id="IPR036047">
    <property type="entry name" value="F-box-like_dom_sf"/>
</dbReference>
<dbReference type="EMBL" id="JAUUTY010000007">
    <property type="protein sequence ID" value="KAK1612742.1"/>
    <property type="molecule type" value="Genomic_DNA"/>
</dbReference>
<organism evidence="2 3">
    <name type="scientific">Lolium multiflorum</name>
    <name type="common">Italian ryegrass</name>
    <name type="synonym">Lolium perenne subsp. multiflorum</name>
    <dbReference type="NCBI Taxonomy" id="4521"/>
    <lineage>
        <taxon>Eukaryota</taxon>
        <taxon>Viridiplantae</taxon>
        <taxon>Streptophyta</taxon>
        <taxon>Embryophyta</taxon>
        <taxon>Tracheophyta</taxon>
        <taxon>Spermatophyta</taxon>
        <taxon>Magnoliopsida</taxon>
        <taxon>Liliopsida</taxon>
        <taxon>Poales</taxon>
        <taxon>Poaceae</taxon>
        <taxon>BOP clade</taxon>
        <taxon>Pooideae</taxon>
        <taxon>Poodae</taxon>
        <taxon>Poeae</taxon>
        <taxon>Poeae Chloroplast Group 2 (Poeae type)</taxon>
        <taxon>Loliodinae</taxon>
        <taxon>Loliinae</taxon>
        <taxon>Lolium</taxon>
    </lineage>
</organism>
<reference evidence="2" key="1">
    <citation type="submission" date="2023-07" db="EMBL/GenBank/DDBJ databases">
        <title>A chromosome-level genome assembly of Lolium multiflorum.</title>
        <authorList>
            <person name="Chen Y."/>
            <person name="Copetti D."/>
            <person name="Kolliker R."/>
            <person name="Studer B."/>
        </authorList>
    </citation>
    <scope>NUCLEOTIDE SEQUENCE</scope>
    <source>
        <strain evidence="2">02402/16</strain>
        <tissue evidence="2">Leaf</tissue>
    </source>
</reference>
<dbReference type="PANTHER" id="PTHR33110">
    <property type="entry name" value="F-BOX/KELCH-REPEAT PROTEIN-RELATED"/>
    <property type="match status" value="1"/>
</dbReference>
<dbReference type="Pfam" id="PF00646">
    <property type="entry name" value="F-box"/>
    <property type="match status" value="1"/>
</dbReference>
<evidence type="ECO:0000259" key="1">
    <source>
        <dbReference type="Pfam" id="PF00646"/>
    </source>
</evidence>
<proteinExistence type="predicted"/>
<dbReference type="SUPFAM" id="SSF81383">
    <property type="entry name" value="F-box domain"/>
    <property type="match status" value="1"/>
</dbReference>
<sequence length="222" mass="24983">MGAHPAPSPPWQDLPPELLGLVLQCVPSHAGRVRFRAVCRPWRDSARMMQPALPQPLPWVLQRDGTFLSLPDGEVHRRVLIPGDTVTRGASVGSKLFLVHIDQGYSVIDPLSMHTAAQHIDLQGRVDNIRKVVVVSDHVTVVRAGFQMYYEIAFSFRLPHSFNLAWMPHGLHPYNCILDTALFQQKLYILIESCYGAHTPRIYHLHAMDIVGVEVAKMLMQS</sequence>
<dbReference type="Proteomes" id="UP001231189">
    <property type="component" value="Unassembled WGS sequence"/>
</dbReference>
<accession>A0AAD8R1X7</accession>
<dbReference type="PANTHER" id="PTHR33110:SF78">
    <property type="entry name" value="OS06G0148900 PROTEIN"/>
    <property type="match status" value="1"/>
</dbReference>
<comment type="caution">
    <text evidence="2">The sequence shown here is derived from an EMBL/GenBank/DDBJ whole genome shotgun (WGS) entry which is preliminary data.</text>
</comment>
<evidence type="ECO:0000313" key="2">
    <source>
        <dbReference type="EMBL" id="KAK1612742.1"/>
    </source>
</evidence>
<dbReference type="AlphaFoldDB" id="A0AAD8R1X7"/>
<keyword evidence="3" id="KW-1185">Reference proteome</keyword>